<dbReference type="InterPro" id="IPR029787">
    <property type="entry name" value="Nucleotide_cyclase"/>
</dbReference>
<dbReference type="GO" id="GO:0003824">
    <property type="term" value="F:catalytic activity"/>
    <property type="evidence" value="ECO:0007669"/>
    <property type="project" value="UniProtKB-ARBA"/>
</dbReference>
<dbReference type="Pfam" id="PF00672">
    <property type="entry name" value="HAMP"/>
    <property type="match status" value="1"/>
</dbReference>
<dbReference type="InterPro" id="IPR003660">
    <property type="entry name" value="HAMP_dom"/>
</dbReference>
<accession>A0A5C7SEC2</accession>
<dbReference type="RefSeq" id="WP_276660482.1">
    <property type="nucleotide sequence ID" value="NZ_SSFD01000267.1"/>
</dbReference>
<dbReference type="Pfam" id="PF00990">
    <property type="entry name" value="GGDEF"/>
    <property type="match status" value="1"/>
</dbReference>
<organism evidence="4 5">
    <name type="scientific">Thauera aminoaromatica</name>
    <dbReference type="NCBI Taxonomy" id="164330"/>
    <lineage>
        <taxon>Bacteria</taxon>
        <taxon>Pseudomonadati</taxon>
        <taxon>Pseudomonadota</taxon>
        <taxon>Betaproteobacteria</taxon>
        <taxon>Rhodocyclales</taxon>
        <taxon>Zoogloeaceae</taxon>
        <taxon>Thauera</taxon>
    </lineage>
</organism>
<gene>
    <name evidence="4" type="ORF">E6Q80_16710</name>
</gene>
<dbReference type="InterPro" id="IPR043128">
    <property type="entry name" value="Rev_trsase/Diguanyl_cyclase"/>
</dbReference>
<reference evidence="4 5" key="1">
    <citation type="submission" date="2018-09" db="EMBL/GenBank/DDBJ databases">
        <title>Metagenome Assembled Genomes from an Advanced Water Purification Facility.</title>
        <authorList>
            <person name="Stamps B.W."/>
            <person name="Spear J.R."/>
        </authorList>
    </citation>
    <scope>NUCLEOTIDE SEQUENCE [LARGE SCALE GENOMIC DNA]</scope>
    <source>
        <strain evidence="4">Bin_27_1</strain>
    </source>
</reference>
<dbReference type="PANTHER" id="PTHR46663">
    <property type="entry name" value="DIGUANYLATE CYCLASE DGCT-RELATED"/>
    <property type="match status" value="1"/>
</dbReference>
<dbReference type="FunFam" id="3.30.70.270:FF:000001">
    <property type="entry name" value="Diguanylate cyclase domain protein"/>
    <property type="match status" value="1"/>
</dbReference>
<evidence type="ECO:0000313" key="4">
    <source>
        <dbReference type="EMBL" id="TXH81752.1"/>
    </source>
</evidence>
<dbReference type="InterPro" id="IPR048760">
    <property type="entry name" value="VP0354-like_sensor_dom"/>
</dbReference>
<dbReference type="InterPro" id="IPR052163">
    <property type="entry name" value="DGC-Regulatory_Protein"/>
</dbReference>
<dbReference type="Gene3D" id="6.10.340.10">
    <property type="match status" value="1"/>
</dbReference>
<keyword evidence="1" id="KW-0732">Signal</keyword>
<dbReference type="Proteomes" id="UP000321192">
    <property type="component" value="Unassembled WGS sequence"/>
</dbReference>
<sequence length="565" mass="60735">MRFGIAARLGIVLALSGMLSAGITAFQAQRASETVLVDSARAELLTSTRVLAQRITQVREDISRTLLALARHPAALAALESDDPQAATQLATLLALPMAANRAYFQLRLIGAADHGLERVRIDRDGDALLRVDGDALQEKGHYPYVFDALALAAGEVYMSRVSINRERGSHAALGRPAVQLATPVVDESGRPRGVIVGSIDLNGVFALLAADLPADFLLYLANSAGDYLIHPDPARTFGFDKGRRVRVQDEFPATQAVIDGRSSESMIDSDAGEHAQAPLVAAFIAARVQLRTEEGAFILGLARPRAAVLAELDPLRGIMLQIVIGMSLTGILLAAILARAITHPIEVLGAAVQNFYDNGQAPALPVERQDEIGALARRFAELRTQIGQQLAELEHRRRELEHLARHDALTGLPNRALFDDRMAVALASARRDDGGLALLFVDIDDFKPINDRLGHVVGDRVLEGVAARIRQSIRESDTAARIGGDEFVVLLPGIASAEDARVVADKIRAAIDRPFMIDGGELAVSVSMGLAHYPQDGSDSTTLARHADAAMYRDKAEGKARRHS</sequence>
<name>A0A5C7SEC2_THASP</name>
<evidence type="ECO:0000313" key="5">
    <source>
        <dbReference type="Proteomes" id="UP000321192"/>
    </source>
</evidence>
<dbReference type="AlphaFoldDB" id="A0A5C7SEC2"/>
<feature type="chain" id="PRO_5022695340" evidence="1">
    <location>
        <begin position="22"/>
        <end position="565"/>
    </location>
</feature>
<dbReference type="SUPFAM" id="SSF158472">
    <property type="entry name" value="HAMP domain-like"/>
    <property type="match status" value="1"/>
</dbReference>
<dbReference type="CDD" id="cd18773">
    <property type="entry name" value="PDC1_HK_sensor"/>
    <property type="match status" value="1"/>
</dbReference>
<dbReference type="SMART" id="SM00267">
    <property type="entry name" value="GGDEF"/>
    <property type="match status" value="1"/>
</dbReference>
<dbReference type="InterPro" id="IPR000160">
    <property type="entry name" value="GGDEF_dom"/>
</dbReference>
<evidence type="ECO:0000259" key="3">
    <source>
        <dbReference type="PROSITE" id="PS50887"/>
    </source>
</evidence>
<dbReference type="PROSITE" id="PS50887">
    <property type="entry name" value="GGDEF"/>
    <property type="match status" value="1"/>
</dbReference>
<dbReference type="Gene3D" id="3.30.450.20">
    <property type="entry name" value="PAS domain"/>
    <property type="match status" value="1"/>
</dbReference>
<dbReference type="NCBIfam" id="TIGR00254">
    <property type="entry name" value="GGDEF"/>
    <property type="match status" value="1"/>
</dbReference>
<comment type="caution">
    <text evidence="4">The sequence shown here is derived from an EMBL/GenBank/DDBJ whole genome shotgun (WGS) entry which is preliminary data.</text>
</comment>
<feature type="domain" description="GGDEF" evidence="3">
    <location>
        <begin position="435"/>
        <end position="565"/>
    </location>
</feature>
<dbReference type="SUPFAM" id="SSF55073">
    <property type="entry name" value="Nucleotide cyclase"/>
    <property type="match status" value="1"/>
</dbReference>
<dbReference type="GO" id="GO:0007165">
    <property type="term" value="P:signal transduction"/>
    <property type="evidence" value="ECO:0007669"/>
    <property type="project" value="InterPro"/>
</dbReference>
<evidence type="ECO:0000259" key="2">
    <source>
        <dbReference type="PROSITE" id="PS50885"/>
    </source>
</evidence>
<dbReference type="EMBL" id="SSFD01000267">
    <property type="protein sequence ID" value="TXH81752.1"/>
    <property type="molecule type" value="Genomic_DNA"/>
</dbReference>
<dbReference type="InterPro" id="IPR029151">
    <property type="entry name" value="Sensor-like_sf"/>
</dbReference>
<dbReference type="SMART" id="SM00304">
    <property type="entry name" value="HAMP"/>
    <property type="match status" value="1"/>
</dbReference>
<evidence type="ECO:0000256" key="1">
    <source>
        <dbReference type="SAM" id="SignalP"/>
    </source>
</evidence>
<proteinExistence type="predicted"/>
<dbReference type="CDD" id="cd01949">
    <property type="entry name" value="GGDEF"/>
    <property type="match status" value="1"/>
</dbReference>
<dbReference type="SUPFAM" id="SSF103190">
    <property type="entry name" value="Sensory domain-like"/>
    <property type="match status" value="1"/>
</dbReference>
<dbReference type="GO" id="GO:0016020">
    <property type="term" value="C:membrane"/>
    <property type="evidence" value="ECO:0007669"/>
    <property type="project" value="InterPro"/>
</dbReference>
<dbReference type="Gene3D" id="3.30.70.270">
    <property type="match status" value="1"/>
</dbReference>
<feature type="domain" description="HAMP" evidence="2">
    <location>
        <begin position="340"/>
        <end position="392"/>
    </location>
</feature>
<dbReference type="PANTHER" id="PTHR46663:SF2">
    <property type="entry name" value="GGDEF DOMAIN-CONTAINING PROTEIN"/>
    <property type="match status" value="1"/>
</dbReference>
<dbReference type="Pfam" id="PF21623">
    <property type="entry name" value="HK_sensor_dom_bact"/>
    <property type="match status" value="1"/>
</dbReference>
<protein>
    <submittedName>
        <fullName evidence="4">Diguanylate cyclase</fullName>
    </submittedName>
</protein>
<feature type="signal peptide" evidence="1">
    <location>
        <begin position="1"/>
        <end position="21"/>
    </location>
</feature>
<dbReference type="PROSITE" id="PS50885">
    <property type="entry name" value="HAMP"/>
    <property type="match status" value="1"/>
</dbReference>